<evidence type="ECO:0000256" key="13">
    <source>
        <dbReference type="SAM" id="SignalP"/>
    </source>
</evidence>
<feature type="region of interest" description="Disordered" evidence="11">
    <location>
        <begin position="370"/>
        <end position="415"/>
    </location>
</feature>
<feature type="region of interest" description="Disordered" evidence="11">
    <location>
        <begin position="451"/>
        <end position="637"/>
    </location>
</feature>
<dbReference type="InterPro" id="IPR007110">
    <property type="entry name" value="Ig-like_dom"/>
</dbReference>
<feature type="region of interest" description="Disordered" evidence="11">
    <location>
        <begin position="321"/>
        <end position="341"/>
    </location>
</feature>
<evidence type="ECO:0000256" key="1">
    <source>
        <dbReference type="ARBA" id="ARBA00004435"/>
    </source>
</evidence>
<dbReference type="PANTHER" id="PTHR15923:SF0">
    <property type="entry name" value="IMMUNOGLOBULIN-LIKE DOMAIN-CONTAINING RECEPTOR 2"/>
    <property type="match status" value="1"/>
</dbReference>
<evidence type="ECO:0000256" key="4">
    <source>
        <dbReference type="ARBA" id="ARBA00022692"/>
    </source>
</evidence>
<evidence type="ECO:0000256" key="11">
    <source>
        <dbReference type="SAM" id="MobiDB-lite"/>
    </source>
</evidence>
<keyword evidence="6 12" id="KW-1133">Transmembrane helix</keyword>
<evidence type="ECO:0000313" key="16">
    <source>
        <dbReference type="Proteomes" id="UP000829720"/>
    </source>
</evidence>
<evidence type="ECO:0000256" key="10">
    <source>
        <dbReference type="ARBA" id="ARBA00046288"/>
    </source>
</evidence>
<dbReference type="InterPro" id="IPR008664">
    <property type="entry name" value="LISCH7"/>
</dbReference>
<dbReference type="InterPro" id="IPR003599">
    <property type="entry name" value="Ig_sub"/>
</dbReference>
<evidence type="ECO:0000256" key="3">
    <source>
        <dbReference type="ARBA" id="ARBA00022427"/>
    </source>
</evidence>
<dbReference type="GO" id="GO:0012505">
    <property type="term" value="C:endomembrane system"/>
    <property type="evidence" value="ECO:0007669"/>
    <property type="project" value="UniProtKB-SubCell"/>
</dbReference>
<gene>
    <name evidence="15" type="ORF">AGOR_G00064170</name>
</gene>
<keyword evidence="5" id="KW-0965">Cell junction</keyword>
<evidence type="ECO:0000256" key="7">
    <source>
        <dbReference type="ARBA" id="ARBA00023136"/>
    </source>
</evidence>
<reference evidence="15" key="1">
    <citation type="submission" date="2021-01" db="EMBL/GenBank/DDBJ databases">
        <authorList>
            <person name="Zahm M."/>
            <person name="Roques C."/>
            <person name="Cabau C."/>
            <person name="Klopp C."/>
            <person name="Donnadieu C."/>
            <person name="Jouanno E."/>
            <person name="Lampietro C."/>
            <person name="Louis A."/>
            <person name="Herpin A."/>
            <person name="Echchiki A."/>
            <person name="Berthelot C."/>
            <person name="Parey E."/>
            <person name="Roest-Crollius H."/>
            <person name="Braasch I."/>
            <person name="Postlethwait J."/>
            <person name="Bobe J."/>
            <person name="Montfort J."/>
            <person name="Bouchez O."/>
            <person name="Begum T."/>
            <person name="Mejri S."/>
            <person name="Adams A."/>
            <person name="Chen W.-J."/>
            <person name="Guiguen Y."/>
        </authorList>
    </citation>
    <scope>NUCLEOTIDE SEQUENCE</scope>
    <source>
        <tissue evidence="15">Blood</tissue>
    </source>
</reference>
<dbReference type="OrthoDB" id="8943907at2759"/>
<comment type="similarity">
    <text evidence="2">Belongs to the immunoglobulin superfamily. LISCH7 family.</text>
</comment>
<dbReference type="GO" id="GO:0005923">
    <property type="term" value="C:bicellular tight junction"/>
    <property type="evidence" value="ECO:0007669"/>
    <property type="project" value="UniProtKB-SubCell"/>
</dbReference>
<evidence type="ECO:0000256" key="2">
    <source>
        <dbReference type="ARBA" id="ARBA00009491"/>
    </source>
</evidence>
<dbReference type="InterPro" id="IPR013783">
    <property type="entry name" value="Ig-like_fold"/>
</dbReference>
<evidence type="ECO:0000256" key="6">
    <source>
        <dbReference type="ARBA" id="ARBA00022989"/>
    </source>
</evidence>
<keyword evidence="7 12" id="KW-0472">Membrane</keyword>
<evidence type="ECO:0000256" key="8">
    <source>
        <dbReference type="ARBA" id="ARBA00023157"/>
    </source>
</evidence>
<dbReference type="SMART" id="SM00409">
    <property type="entry name" value="IG"/>
    <property type="match status" value="1"/>
</dbReference>
<evidence type="ECO:0000259" key="14">
    <source>
        <dbReference type="PROSITE" id="PS50835"/>
    </source>
</evidence>
<evidence type="ECO:0000256" key="12">
    <source>
        <dbReference type="SAM" id="Phobius"/>
    </source>
</evidence>
<dbReference type="SUPFAM" id="SSF48726">
    <property type="entry name" value="Immunoglobulin"/>
    <property type="match status" value="1"/>
</dbReference>
<dbReference type="PROSITE" id="PS50835">
    <property type="entry name" value="IG_LIKE"/>
    <property type="match status" value="1"/>
</dbReference>
<keyword evidence="3" id="KW-0796">Tight junction</keyword>
<evidence type="ECO:0000256" key="5">
    <source>
        <dbReference type="ARBA" id="ARBA00022949"/>
    </source>
</evidence>
<feature type="compositionally biased region" description="Basic and acidic residues" evidence="11">
    <location>
        <begin position="614"/>
        <end position="624"/>
    </location>
</feature>
<comment type="subcellular location">
    <subcellularLocation>
        <location evidence="1">Cell junction</location>
        <location evidence="1">Tight junction</location>
    </subcellularLocation>
    <subcellularLocation>
        <location evidence="10">Endomembrane system</location>
        <topology evidence="10">Single-pass type I membrane protein</topology>
    </subcellularLocation>
</comment>
<evidence type="ECO:0000313" key="15">
    <source>
        <dbReference type="EMBL" id="KAI1899670.1"/>
    </source>
</evidence>
<keyword evidence="8" id="KW-1015">Disulfide bond</keyword>
<feature type="signal peptide" evidence="13">
    <location>
        <begin position="1"/>
        <end position="21"/>
    </location>
</feature>
<keyword evidence="16" id="KW-1185">Reference proteome</keyword>
<feature type="compositionally biased region" description="Basic and acidic residues" evidence="11">
    <location>
        <begin position="387"/>
        <end position="415"/>
    </location>
</feature>
<feature type="compositionally biased region" description="Basic and acidic residues" evidence="11">
    <location>
        <begin position="474"/>
        <end position="498"/>
    </location>
</feature>
<comment type="caution">
    <text evidence="15">The sequence shown here is derived from an EMBL/GenBank/DDBJ whole genome shotgun (WGS) entry which is preliminary data.</text>
</comment>
<accession>A0A8T3DTJ4</accession>
<dbReference type="InterPro" id="IPR051874">
    <property type="entry name" value="Ig-like_domain-LISCH7"/>
</dbReference>
<feature type="domain" description="Ig-like" evidence="14">
    <location>
        <begin position="10"/>
        <end position="161"/>
    </location>
</feature>
<dbReference type="Pfam" id="PF05624">
    <property type="entry name" value="LSR"/>
    <property type="match status" value="1"/>
</dbReference>
<dbReference type="PANTHER" id="PTHR15923">
    <property type="entry name" value="TRANSMEMBRANE AND IMMUNOGLOBULIN DOMAIN-CONTAINING PROTEIN"/>
    <property type="match status" value="1"/>
</dbReference>
<dbReference type="GO" id="GO:0016020">
    <property type="term" value="C:membrane"/>
    <property type="evidence" value="ECO:0007669"/>
    <property type="project" value="TreeGrafter"/>
</dbReference>
<sequence>MVSLLIWWIPLVWITVRRCGGVQVSVREDRKFAMLFQEVTLQCQYSSPSTQVPVVQWWYKSYCRDRTQDSFNLKDTLGIHGSELGSSSNLDCSDSARTVRAVASGQGSSMTLAEHYKGRDIAIINKADLRIGQLQWGDSGVYLCKVVISDDVEGNSEAQVELLVLGKTGALDDLLPDFDVEIMPEWVFVGAVILGSLFFLLLVGICWCQCCPHSCCCYVPCCCCPETCCCPRHLYEAGKAIKANSPYPHIPTYPPYYIPSVPTMVPMAPSTILDPKMSATPTVQNNVTGVCSGYRIQANKDQDSMKVLYYVEKELAQFDPASRSCRQSSSMSELSSLHEGDSDFRQTYRQVQMKALPPITDLDDQADFRATSSSQGRRSTRHPHRGNRAEDLQSSRWNTRSEHLQRKVFRSTDRTGSLDELEEFAQSYNQRGRRGEFRDMRRDYELELEEREHYPPYRDGPKSRYSDEEDPDAWLDRHPSNHYRKNPDRERERDRDRPPPSPRRRRDTGDSERSAPRSARGGPAYDDTFLTSVLERKARGRAGRGEDDSDTPSKGSSKKSSDCYLSRSPSNRPEEDDPLPPYCERDGERYRTSEPVPRPFSYTRPAQGLSQTLQDRREDRDKSRKVSTLLSRDSLIV</sequence>
<keyword evidence="9" id="KW-0393">Immunoglobulin domain</keyword>
<proteinExistence type="inferred from homology"/>
<feature type="compositionally biased region" description="Basic and acidic residues" evidence="11">
    <location>
        <begin position="583"/>
        <end position="592"/>
    </location>
</feature>
<dbReference type="EMBL" id="JAERUA010000005">
    <property type="protein sequence ID" value="KAI1899670.1"/>
    <property type="molecule type" value="Genomic_DNA"/>
</dbReference>
<dbReference type="GO" id="GO:0031016">
    <property type="term" value="P:pancreas development"/>
    <property type="evidence" value="ECO:0007669"/>
    <property type="project" value="TreeGrafter"/>
</dbReference>
<name>A0A8T3DTJ4_9TELE</name>
<feature type="compositionally biased region" description="Low complexity" evidence="11">
    <location>
        <begin position="322"/>
        <end position="335"/>
    </location>
</feature>
<feature type="transmembrane region" description="Helical" evidence="12">
    <location>
        <begin position="186"/>
        <end position="207"/>
    </location>
</feature>
<dbReference type="Gene3D" id="2.60.40.10">
    <property type="entry name" value="Immunoglobulins"/>
    <property type="match status" value="1"/>
</dbReference>
<protein>
    <recommendedName>
        <fullName evidence="14">Ig-like domain-containing protein</fullName>
    </recommendedName>
</protein>
<feature type="compositionally biased region" description="Basic and acidic residues" evidence="11">
    <location>
        <begin position="451"/>
        <end position="466"/>
    </location>
</feature>
<evidence type="ECO:0000256" key="9">
    <source>
        <dbReference type="ARBA" id="ARBA00023319"/>
    </source>
</evidence>
<feature type="chain" id="PRO_5035931886" description="Ig-like domain-containing protein" evidence="13">
    <location>
        <begin position="22"/>
        <end position="637"/>
    </location>
</feature>
<keyword evidence="13" id="KW-0732">Signal</keyword>
<dbReference type="Proteomes" id="UP000829720">
    <property type="component" value="Unassembled WGS sequence"/>
</dbReference>
<dbReference type="AlphaFoldDB" id="A0A8T3DTJ4"/>
<organism evidence="15 16">
    <name type="scientific">Albula goreensis</name>
    <dbReference type="NCBI Taxonomy" id="1534307"/>
    <lineage>
        <taxon>Eukaryota</taxon>
        <taxon>Metazoa</taxon>
        <taxon>Chordata</taxon>
        <taxon>Craniata</taxon>
        <taxon>Vertebrata</taxon>
        <taxon>Euteleostomi</taxon>
        <taxon>Actinopterygii</taxon>
        <taxon>Neopterygii</taxon>
        <taxon>Teleostei</taxon>
        <taxon>Albuliformes</taxon>
        <taxon>Albulidae</taxon>
        <taxon>Albula</taxon>
    </lineage>
</organism>
<keyword evidence="4 12" id="KW-0812">Transmembrane</keyword>
<dbReference type="InterPro" id="IPR036179">
    <property type="entry name" value="Ig-like_dom_sf"/>
</dbReference>